<evidence type="ECO:0000256" key="3">
    <source>
        <dbReference type="ARBA" id="ARBA00006597"/>
    </source>
</evidence>
<dbReference type="GO" id="GO:0047134">
    <property type="term" value="F:protein-disulfide reductase [NAD(P)H] activity"/>
    <property type="evidence" value="ECO:0007669"/>
    <property type="project" value="TreeGrafter"/>
</dbReference>
<feature type="domain" description="4Fe-4S Wbl-type" evidence="12">
    <location>
        <begin position="12"/>
        <end position="77"/>
    </location>
</feature>
<dbReference type="GO" id="GO:0005737">
    <property type="term" value="C:cytoplasm"/>
    <property type="evidence" value="ECO:0007669"/>
    <property type="project" value="UniProtKB-SubCell"/>
</dbReference>
<evidence type="ECO:0000256" key="9">
    <source>
        <dbReference type="ARBA" id="ARBA00023125"/>
    </source>
</evidence>
<keyword evidence="5" id="KW-0479">Metal-binding</keyword>
<keyword evidence="4" id="KW-0004">4Fe-4S</keyword>
<keyword evidence="7" id="KW-0411">Iron-sulfur</keyword>
<dbReference type="PROSITE" id="PS51674">
    <property type="entry name" value="4FE4S_WBL"/>
    <property type="match status" value="1"/>
</dbReference>
<evidence type="ECO:0000256" key="2">
    <source>
        <dbReference type="ARBA" id="ARBA00004496"/>
    </source>
</evidence>
<dbReference type="GO" id="GO:0045454">
    <property type="term" value="P:cell redox homeostasis"/>
    <property type="evidence" value="ECO:0007669"/>
    <property type="project" value="TreeGrafter"/>
</dbReference>
<keyword evidence="8" id="KW-0805">Transcription regulation</keyword>
<comment type="caution">
    <text evidence="13">The sequence shown here is derived from an EMBL/GenBank/DDBJ whole genome shotgun (WGS) entry which is preliminary data.</text>
</comment>
<organism evidence="13 14">
    <name type="scientific">Thermomonospora cellulosilytica</name>
    <dbReference type="NCBI Taxonomy" id="1411118"/>
    <lineage>
        <taxon>Bacteria</taxon>
        <taxon>Bacillati</taxon>
        <taxon>Actinomycetota</taxon>
        <taxon>Actinomycetes</taxon>
        <taxon>Streptosporangiales</taxon>
        <taxon>Thermomonosporaceae</taxon>
        <taxon>Thermomonospora</taxon>
    </lineage>
</organism>
<dbReference type="AlphaFoldDB" id="A0A7W3RAL5"/>
<dbReference type="GO" id="GO:0045892">
    <property type="term" value="P:negative regulation of DNA-templated transcription"/>
    <property type="evidence" value="ECO:0007669"/>
    <property type="project" value="TreeGrafter"/>
</dbReference>
<dbReference type="GO" id="GO:0046872">
    <property type="term" value="F:metal ion binding"/>
    <property type="evidence" value="ECO:0007669"/>
    <property type="project" value="UniProtKB-KW"/>
</dbReference>
<evidence type="ECO:0000256" key="6">
    <source>
        <dbReference type="ARBA" id="ARBA00023004"/>
    </source>
</evidence>
<comment type="subcellular location">
    <subcellularLocation>
        <location evidence="2">Cytoplasm</location>
    </subcellularLocation>
</comment>
<evidence type="ECO:0000256" key="4">
    <source>
        <dbReference type="ARBA" id="ARBA00022485"/>
    </source>
</evidence>
<keyword evidence="6" id="KW-0408">Iron</keyword>
<dbReference type="InterPro" id="IPR034768">
    <property type="entry name" value="4FE4S_WBL"/>
</dbReference>
<dbReference type="GO" id="GO:0051539">
    <property type="term" value="F:4 iron, 4 sulfur cluster binding"/>
    <property type="evidence" value="ECO:0007669"/>
    <property type="project" value="UniProtKB-KW"/>
</dbReference>
<dbReference type="Pfam" id="PF02467">
    <property type="entry name" value="Whib"/>
    <property type="match status" value="1"/>
</dbReference>
<dbReference type="GO" id="GO:0003677">
    <property type="term" value="F:DNA binding"/>
    <property type="evidence" value="ECO:0007669"/>
    <property type="project" value="UniProtKB-KW"/>
</dbReference>
<evidence type="ECO:0000256" key="11">
    <source>
        <dbReference type="ARBA" id="ARBA00023163"/>
    </source>
</evidence>
<protein>
    <submittedName>
        <fullName evidence="13">WhiB family redox-sensing transcriptional regulator</fullName>
    </submittedName>
</protein>
<evidence type="ECO:0000256" key="5">
    <source>
        <dbReference type="ARBA" id="ARBA00022723"/>
    </source>
</evidence>
<proteinExistence type="inferred from homology"/>
<dbReference type="PANTHER" id="PTHR38839">
    <property type="entry name" value="TRANSCRIPTIONAL REGULATOR WHID-RELATED"/>
    <property type="match status" value="1"/>
</dbReference>
<keyword evidence="10" id="KW-1015">Disulfide bond</keyword>
<sequence>MTMDDRWMSRAACKDADPNLFQPRGEGDHIPKGQLERARAVCRPCPVRRQCLRYALDNPRLTTSGVWGGSTLSEREAYRKAAKAAKAREKAGEVAYG</sequence>
<comment type="cofactor">
    <cofactor evidence="1">
        <name>[4Fe-4S] cluster</name>
        <dbReference type="ChEBI" id="CHEBI:49883"/>
    </cofactor>
</comment>
<evidence type="ECO:0000256" key="1">
    <source>
        <dbReference type="ARBA" id="ARBA00001966"/>
    </source>
</evidence>
<evidence type="ECO:0000256" key="10">
    <source>
        <dbReference type="ARBA" id="ARBA00023157"/>
    </source>
</evidence>
<keyword evidence="14" id="KW-1185">Reference proteome</keyword>
<evidence type="ECO:0000256" key="7">
    <source>
        <dbReference type="ARBA" id="ARBA00023014"/>
    </source>
</evidence>
<evidence type="ECO:0000313" key="13">
    <source>
        <dbReference type="EMBL" id="MBA9006002.1"/>
    </source>
</evidence>
<comment type="similarity">
    <text evidence="3">Belongs to the WhiB family.</text>
</comment>
<dbReference type="EMBL" id="JACJII010000001">
    <property type="protein sequence ID" value="MBA9006002.1"/>
    <property type="molecule type" value="Genomic_DNA"/>
</dbReference>
<accession>A0A7W3RAL5</accession>
<dbReference type="Proteomes" id="UP000539313">
    <property type="component" value="Unassembled WGS sequence"/>
</dbReference>
<reference evidence="13 14" key="1">
    <citation type="submission" date="2020-08" db="EMBL/GenBank/DDBJ databases">
        <title>Sequencing the genomes of 1000 actinobacteria strains.</title>
        <authorList>
            <person name="Klenk H.-P."/>
        </authorList>
    </citation>
    <scope>NUCLEOTIDE SEQUENCE [LARGE SCALE GENOMIC DNA]</scope>
    <source>
        <strain evidence="13 14">DSM 45823</strain>
    </source>
</reference>
<evidence type="ECO:0000259" key="12">
    <source>
        <dbReference type="PROSITE" id="PS51674"/>
    </source>
</evidence>
<evidence type="ECO:0000256" key="8">
    <source>
        <dbReference type="ARBA" id="ARBA00023015"/>
    </source>
</evidence>
<gene>
    <name evidence="13" type="ORF">HNR21_004884</name>
</gene>
<dbReference type="InterPro" id="IPR003482">
    <property type="entry name" value="Whib"/>
</dbReference>
<evidence type="ECO:0000313" key="14">
    <source>
        <dbReference type="Proteomes" id="UP000539313"/>
    </source>
</evidence>
<keyword evidence="11" id="KW-0804">Transcription</keyword>
<keyword evidence="9" id="KW-0238">DNA-binding</keyword>
<name>A0A7W3RAL5_9ACTN</name>